<name>A0A2U1TBH4_9MICO</name>
<feature type="compositionally biased region" description="Low complexity" evidence="1">
    <location>
        <begin position="188"/>
        <end position="209"/>
    </location>
</feature>
<comment type="caution">
    <text evidence="4">The sequence shown here is derived from an EMBL/GenBank/DDBJ whole genome shotgun (WGS) entry which is preliminary data.</text>
</comment>
<evidence type="ECO:0000259" key="3">
    <source>
        <dbReference type="Pfam" id="PF04024"/>
    </source>
</evidence>
<feature type="transmembrane region" description="Helical" evidence="2">
    <location>
        <begin position="332"/>
        <end position="354"/>
    </location>
</feature>
<protein>
    <recommendedName>
        <fullName evidence="3">Phage shock protein PspC N-terminal domain-containing protein</fullName>
    </recommendedName>
</protein>
<keyword evidence="2" id="KW-0812">Transmembrane</keyword>
<feature type="domain" description="Phage shock protein PspC N-terminal" evidence="3">
    <location>
        <begin position="37"/>
        <end position="88"/>
    </location>
</feature>
<dbReference type="AlphaFoldDB" id="A0A2U1TBH4"/>
<keyword evidence="2" id="KW-0472">Membrane</keyword>
<reference evidence="5" key="1">
    <citation type="submission" date="2018-04" db="EMBL/GenBank/DDBJ databases">
        <authorList>
            <person name="Liu S."/>
            <person name="Wang Z."/>
            <person name="Li J."/>
        </authorList>
    </citation>
    <scope>NUCLEOTIDE SEQUENCE [LARGE SCALE GENOMIC DNA]</scope>
    <source>
        <strain evidence="5">622</strain>
    </source>
</reference>
<accession>A0A2U1TBH4</accession>
<keyword evidence="5" id="KW-1185">Reference proteome</keyword>
<feature type="transmembrane region" description="Helical" evidence="2">
    <location>
        <begin position="64"/>
        <end position="86"/>
    </location>
</feature>
<feature type="transmembrane region" description="Helical" evidence="2">
    <location>
        <begin position="106"/>
        <end position="127"/>
    </location>
</feature>
<evidence type="ECO:0000256" key="2">
    <source>
        <dbReference type="SAM" id="Phobius"/>
    </source>
</evidence>
<feature type="transmembrane region" description="Helical" evidence="2">
    <location>
        <begin position="303"/>
        <end position="326"/>
    </location>
</feature>
<feature type="transmembrane region" description="Helical" evidence="2">
    <location>
        <begin position="147"/>
        <end position="164"/>
    </location>
</feature>
<feature type="region of interest" description="Disordered" evidence="1">
    <location>
        <begin position="259"/>
        <end position="298"/>
    </location>
</feature>
<keyword evidence="2" id="KW-1133">Transmembrane helix</keyword>
<dbReference type="Proteomes" id="UP000244962">
    <property type="component" value="Unassembled WGS sequence"/>
</dbReference>
<organism evidence="4 5">
    <name type="scientific">Mycetocola zhujimingii</name>
    <dbReference type="NCBI Taxonomy" id="2079792"/>
    <lineage>
        <taxon>Bacteria</taxon>
        <taxon>Bacillati</taxon>
        <taxon>Actinomycetota</taxon>
        <taxon>Actinomycetes</taxon>
        <taxon>Micrococcales</taxon>
        <taxon>Microbacteriaceae</taxon>
        <taxon>Mycetocola</taxon>
    </lineage>
</organism>
<gene>
    <name evidence="4" type="ORF">DF223_11600</name>
</gene>
<sequence>MNEAPSTPDAPPAQGGYAPPAPQGTFFDWIRGTGIGRSDDAWLGGVAGGIARHTGLDPLIVRGVILVVALLGGPALFLYAIAWALLPDSSGRIYTERALRGIFDPAMIAIIILVTLAFLPFMQGIWWRGAPDAWNMPRWLESTLSTGWTLALIAGLIWLTVVIARRVPSSRTQAPGQPEPRSHADFWTSPAQAAPAAPTEGPTATSAGPSTDSTPDAGANATAPQGFVPTSAANPTGAEPWFATAEAAHSATDQGTRVYGAVWNPPQRPDAAEREAERRRRAAIHAEQRREHEERYRSRQPGAAFVSISLGLAVLTGVFVAIALGYTTMSETAVVIGTGSALGVLALATIIAGIRGRESGWLGFFAVVAVLALLFVGVFPRGTAVSVFGNTTWHVIDAPADSTSGFAMAAGSPTLDLSALDDPGAETGGTVDLWLAAGTVDLVLPEDAPVILEVAGGVAGISYVDDGELRENGAPLYRQVLRFGDTSDSDTTTVRIWIGAGSVDLENNARSAR</sequence>
<evidence type="ECO:0000313" key="4">
    <source>
        <dbReference type="EMBL" id="PWC06247.1"/>
    </source>
</evidence>
<dbReference type="Pfam" id="PF04024">
    <property type="entry name" value="PspC"/>
    <property type="match status" value="1"/>
</dbReference>
<dbReference type="InterPro" id="IPR007168">
    <property type="entry name" value="Phageshock_PspC_N"/>
</dbReference>
<dbReference type="RefSeq" id="WP_108963283.1">
    <property type="nucleotide sequence ID" value="NZ_QEFB01000013.1"/>
</dbReference>
<feature type="transmembrane region" description="Helical" evidence="2">
    <location>
        <begin position="361"/>
        <end position="379"/>
    </location>
</feature>
<feature type="compositionally biased region" description="Basic and acidic residues" evidence="1">
    <location>
        <begin position="270"/>
        <end position="297"/>
    </location>
</feature>
<evidence type="ECO:0000313" key="5">
    <source>
        <dbReference type="Proteomes" id="UP000244962"/>
    </source>
</evidence>
<feature type="region of interest" description="Disordered" evidence="1">
    <location>
        <begin position="170"/>
        <end position="236"/>
    </location>
</feature>
<evidence type="ECO:0000256" key="1">
    <source>
        <dbReference type="SAM" id="MobiDB-lite"/>
    </source>
</evidence>
<dbReference type="EMBL" id="QEFB01000013">
    <property type="protein sequence ID" value="PWC06247.1"/>
    <property type="molecule type" value="Genomic_DNA"/>
</dbReference>
<proteinExistence type="predicted"/>